<keyword evidence="2" id="KW-0489">Methyltransferase</keyword>
<reference evidence="2 3" key="1">
    <citation type="journal article" date="2021" name="Int. J. Syst. Evol. Microbiol.">
        <title>Steroidobacter gossypii sp. nov., isolated from soil of cotton cropping field.</title>
        <authorList>
            <person name="Huang R."/>
            <person name="Yang S."/>
            <person name="Zhen C."/>
            <person name="Liu W."/>
        </authorList>
    </citation>
    <scope>NUCLEOTIDE SEQUENCE [LARGE SCALE GENOMIC DNA]</scope>
    <source>
        <strain evidence="2 3">S1-65</strain>
    </source>
</reference>
<protein>
    <submittedName>
        <fullName evidence="2">FkbM family methyltransferase</fullName>
    </submittedName>
</protein>
<dbReference type="GO" id="GO:0032259">
    <property type="term" value="P:methylation"/>
    <property type="evidence" value="ECO:0007669"/>
    <property type="project" value="UniProtKB-KW"/>
</dbReference>
<dbReference type="NCBIfam" id="TIGR01444">
    <property type="entry name" value="fkbM_fam"/>
    <property type="match status" value="1"/>
</dbReference>
<evidence type="ECO:0000259" key="1">
    <source>
        <dbReference type="Pfam" id="PF05050"/>
    </source>
</evidence>
<dbReference type="PANTHER" id="PTHR36973">
    <property type="entry name" value="SLL1456 PROTEIN-RELATED"/>
    <property type="match status" value="1"/>
</dbReference>
<comment type="caution">
    <text evidence="2">The sequence shown here is derived from an EMBL/GenBank/DDBJ whole genome shotgun (WGS) entry which is preliminary data.</text>
</comment>
<name>A0ABS1WYW4_9GAMM</name>
<gene>
    <name evidence="2" type="ORF">JM946_15630</name>
</gene>
<feature type="domain" description="Methyltransferase FkbM" evidence="1">
    <location>
        <begin position="53"/>
        <end position="216"/>
    </location>
</feature>
<dbReference type="PANTHER" id="PTHR36973:SF4">
    <property type="entry name" value="NODULATION PROTEIN"/>
    <property type="match status" value="1"/>
</dbReference>
<proteinExistence type="predicted"/>
<dbReference type="InterPro" id="IPR029063">
    <property type="entry name" value="SAM-dependent_MTases_sf"/>
</dbReference>
<dbReference type="RefSeq" id="WP_203168277.1">
    <property type="nucleotide sequence ID" value="NZ_JAEVLS010000003.1"/>
</dbReference>
<evidence type="ECO:0000313" key="2">
    <source>
        <dbReference type="EMBL" id="MBM0106165.1"/>
    </source>
</evidence>
<dbReference type="InterPro" id="IPR053188">
    <property type="entry name" value="FkbM_Methyltransferase"/>
</dbReference>
<accession>A0ABS1WYW4</accession>
<dbReference type="GO" id="GO:0008168">
    <property type="term" value="F:methyltransferase activity"/>
    <property type="evidence" value="ECO:0007669"/>
    <property type="project" value="UniProtKB-KW"/>
</dbReference>
<dbReference type="EMBL" id="JAEVLS010000003">
    <property type="protein sequence ID" value="MBM0106165.1"/>
    <property type="molecule type" value="Genomic_DNA"/>
</dbReference>
<evidence type="ECO:0000313" key="3">
    <source>
        <dbReference type="Proteomes" id="UP000661077"/>
    </source>
</evidence>
<dbReference type="Gene3D" id="3.40.50.150">
    <property type="entry name" value="Vaccinia Virus protein VP39"/>
    <property type="match status" value="1"/>
</dbReference>
<keyword evidence="2" id="KW-0808">Transferase</keyword>
<sequence>MSSSPPSFFFKLLHRLERAAAHAQGKGYGTATIQQEVKLLQSFLTAEPKLAVDIGGNVGSYTAELRRRNPNLEIHTFEPSATNLRKLAERFKHDPLVTLIPLAVSDRSGDAVLFSNEPGSGLGSLTQRKLDHLNIPFDTTETIQTIRFEDYWRNRLDSRALDLVKIDIEGHELAALNGFGSAIEAVKVLQFEFGGCNIDTRTYFQDFWYFFKDRGFAIYRITPFGAESISGYRELDEFFSTTNYIAVKAAR</sequence>
<dbReference type="Pfam" id="PF05050">
    <property type="entry name" value="Methyltransf_21"/>
    <property type="match status" value="1"/>
</dbReference>
<dbReference type="InterPro" id="IPR006342">
    <property type="entry name" value="FkbM_mtfrase"/>
</dbReference>
<dbReference type="SUPFAM" id="SSF53335">
    <property type="entry name" value="S-adenosyl-L-methionine-dependent methyltransferases"/>
    <property type="match status" value="1"/>
</dbReference>
<organism evidence="2 3">
    <name type="scientific">Steroidobacter gossypii</name>
    <dbReference type="NCBI Taxonomy" id="2805490"/>
    <lineage>
        <taxon>Bacteria</taxon>
        <taxon>Pseudomonadati</taxon>
        <taxon>Pseudomonadota</taxon>
        <taxon>Gammaproteobacteria</taxon>
        <taxon>Steroidobacterales</taxon>
        <taxon>Steroidobacteraceae</taxon>
        <taxon>Steroidobacter</taxon>
    </lineage>
</organism>
<dbReference type="Proteomes" id="UP000661077">
    <property type="component" value="Unassembled WGS sequence"/>
</dbReference>
<keyword evidence="3" id="KW-1185">Reference proteome</keyword>